<dbReference type="AlphaFoldDB" id="A0A9D3UMB1"/>
<dbReference type="Proteomes" id="UP000828251">
    <property type="component" value="Unassembled WGS sequence"/>
</dbReference>
<dbReference type="InterPro" id="IPR018289">
    <property type="entry name" value="MULE_transposase_dom"/>
</dbReference>
<protein>
    <recommendedName>
        <fullName evidence="1">MULE transposase domain-containing protein</fullName>
    </recommendedName>
</protein>
<evidence type="ECO:0000259" key="1">
    <source>
        <dbReference type="Pfam" id="PF10551"/>
    </source>
</evidence>
<feature type="domain" description="MULE transposase" evidence="1">
    <location>
        <begin position="138"/>
        <end position="213"/>
    </location>
</feature>
<proteinExistence type="predicted"/>
<dbReference type="OrthoDB" id="1729528at2759"/>
<evidence type="ECO:0000313" key="2">
    <source>
        <dbReference type="EMBL" id="KAH1047796.1"/>
    </source>
</evidence>
<dbReference type="Pfam" id="PF10551">
    <property type="entry name" value="MULE"/>
    <property type="match status" value="1"/>
</dbReference>
<comment type="caution">
    <text evidence="2">The sequence shown here is derived from an EMBL/GenBank/DDBJ whole genome shotgun (WGS) entry which is preliminary data.</text>
</comment>
<evidence type="ECO:0000313" key="3">
    <source>
        <dbReference type="Proteomes" id="UP000828251"/>
    </source>
</evidence>
<organism evidence="2 3">
    <name type="scientific">Gossypium stocksii</name>
    <dbReference type="NCBI Taxonomy" id="47602"/>
    <lineage>
        <taxon>Eukaryota</taxon>
        <taxon>Viridiplantae</taxon>
        <taxon>Streptophyta</taxon>
        <taxon>Embryophyta</taxon>
        <taxon>Tracheophyta</taxon>
        <taxon>Spermatophyta</taxon>
        <taxon>Magnoliopsida</taxon>
        <taxon>eudicotyledons</taxon>
        <taxon>Gunneridae</taxon>
        <taxon>Pentapetalae</taxon>
        <taxon>rosids</taxon>
        <taxon>malvids</taxon>
        <taxon>Malvales</taxon>
        <taxon>Malvaceae</taxon>
        <taxon>Malvoideae</taxon>
        <taxon>Gossypium</taxon>
    </lineage>
</organism>
<reference evidence="2 3" key="1">
    <citation type="journal article" date="2021" name="Plant Biotechnol. J.">
        <title>Multi-omics assisted identification of the key and species-specific regulatory components of drought-tolerant mechanisms in Gossypium stocksii.</title>
        <authorList>
            <person name="Yu D."/>
            <person name="Ke L."/>
            <person name="Zhang D."/>
            <person name="Wu Y."/>
            <person name="Sun Y."/>
            <person name="Mei J."/>
            <person name="Sun J."/>
            <person name="Sun Y."/>
        </authorList>
    </citation>
    <scope>NUCLEOTIDE SEQUENCE [LARGE SCALE GENOMIC DNA]</scope>
    <source>
        <strain evidence="3">cv. E1</strain>
        <tissue evidence="2">Leaf</tissue>
    </source>
</reference>
<keyword evidence="3" id="KW-1185">Reference proteome</keyword>
<accession>A0A9D3UMB1</accession>
<name>A0A9D3UMB1_9ROSI</name>
<gene>
    <name evidence="2" type="ORF">J1N35_038580</name>
</gene>
<dbReference type="EMBL" id="JAIQCV010000011">
    <property type="protein sequence ID" value="KAH1047796.1"/>
    <property type="molecule type" value="Genomic_DNA"/>
</dbReference>
<sequence>MHNVDLPTDDALEFLDLQHKRRDRTSSSLDSGELEVGKEFSSKDSFLGTLKQYSIMNEVNYHMVKSTSEKFKAKCAVQDGVSQDHPKIDSDMIASLMLSIVKTDPGTSVSVLIVNIRSQLRHTTALMSDALVYYKPLVQIDGTFMYGRYTHRLLLVVAQDGGGRILPIVFTITAGESGVDWDFFLSRLMRHVYPQPDICVISDQGTGILAAIER</sequence>